<dbReference type="EMBL" id="MJBI02000001">
    <property type="protein sequence ID" value="RAI82846.1"/>
    <property type="molecule type" value="Genomic_DNA"/>
</dbReference>
<feature type="transmembrane region" description="Helical" evidence="5">
    <location>
        <begin position="5"/>
        <end position="23"/>
    </location>
</feature>
<dbReference type="GO" id="GO:0008234">
    <property type="term" value="F:cysteine-type peptidase activity"/>
    <property type="evidence" value="ECO:0007669"/>
    <property type="project" value="UniProtKB-KW"/>
</dbReference>
<keyword evidence="7" id="KW-1185">Reference proteome</keyword>
<feature type="active site" description="Proton donor/acceptor" evidence="4">
    <location>
        <position position="120"/>
    </location>
</feature>
<name>A0A2G5NS65_9STAP</name>
<evidence type="ECO:0000313" key="6">
    <source>
        <dbReference type="EMBL" id="RAI82846.1"/>
    </source>
</evidence>
<evidence type="ECO:0000256" key="2">
    <source>
        <dbReference type="ARBA" id="ARBA00022801"/>
    </source>
</evidence>
<evidence type="ECO:0000256" key="4">
    <source>
        <dbReference type="PIRSR" id="PIRSR605754-1"/>
    </source>
</evidence>
<feature type="active site" description="Acyl-thioester intermediate" evidence="4">
    <location>
        <position position="183"/>
    </location>
</feature>
<gene>
    <name evidence="6" type="ORF">BFS35_003935</name>
</gene>
<organism evidence="6 7">
    <name type="scientific">Macrococcoides goetzii</name>
    <dbReference type="NCBI Taxonomy" id="1891097"/>
    <lineage>
        <taxon>Bacteria</taxon>
        <taxon>Bacillati</taxon>
        <taxon>Bacillota</taxon>
        <taxon>Bacilli</taxon>
        <taxon>Bacillales</taxon>
        <taxon>Staphylococcaceae</taxon>
        <taxon>Macrococcoides</taxon>
    </lineage>
</organism>
<dbReference type="Gene3D" id="2.40.260.10">
    <property type="entry name" value="Sortase"/>
    <property type="match status" value="1"/>
</dbReference>
<evidence type="ECO:0000256" key="1">
    <source>
        <dbReference type="ARBA" id="ARBA00022670"/>
    </source>
</evidence>
<keyword evidence="1" id="KW-0645">Protease</keyword>
<dbReference type="GO" id="GO:0006508">
    <property type="term" value="P:proteolysis"/>
    <property type="evidence" value="ECO:0007669"/>
    <property type="project" value="UniProtKB-KW"/>
</dbReference>
<accession>A0A2G5NS65</accession>
<dbReference type="InterPro" id="IPR023365">
    <property type="entry name" value="Sortase_dom-sf"/>
</dbReference>
<protein>
    <submittedName>
        <fullName evidence="6">Class A sortase</fullName>
    </submittedName>
</protein>
<dbReference type="InterPro" id="IPR042007">
    <property type="entry name" value="Sortase_A"/>
</dbReference>
<keyword evidence="2" id="KW-0378">Hydrolase</keyword>
<evidence type="ECO:0000256" key="3">
    <source>
        <dbReference type="ARBA" id="ARBA00022807"/>
    </source>
</evidence>
<dbReference type="SUPFAM" id="SSF63817">
    <property type="entry name" value="Sortase"/>
    <property type="match status" value="1"/>
</dbReference>
<comment type="caution">
    <text evidence="6">The sequence shown here is derived from an EMBL/GenBank/DDBJ whole genome shotgun (WGS) entry which is preliminary data.</text>
</comment>
<dbReference type="Proteomes" id="UP000229523">
    <property type="component" value="Unassembled WGS sequence"/>
</dbReference>
<evidence type="ECO:0000256" key="5">
    <source>
        <dbReference type="SAM" id="Phobius"/>
    </source>
</evidence>
<dbReference type="Pfam" id="PF04203">
    <property type="entry name" value="Sortase"/>
    <property type="match status" value="1"/>
</dbReference>
<keyword evidence="5" id="KW-0812">Transmembrane</keyword>
<dbReference type="InterPro" id="IPR005754">
    <property type="entry name" value="Sortase"/>
</dbReference>
<sequence length="223" mass="25475">MGRILLRIIGVLCIVAALVMFFWQNIREYYTEIVNEKIITAYEKNEDKPKVNELEKWITKTEPDKLKLKANMLGYLKVPAAKINEPLLKGPATQKNLKNGVSLVEEGEKLSEQNVAIAGHRVEGAGIRFNYLDRAKVGDTVILQSRDGIKKYRIYKIFNVKPTQVGVLDEKKNALQELTLITCDNYDPQRMLFSERMIFKAKLYEENGEKVKAPQKSNTKKAA</sequence>
<dbReference type="AlphaFoldDB" id="A0A2G5NS65"/>
<keyword evidence="5" id="KW-1133">Transmembrane helix</keyword>
<reference evidence="6 7" key="1">
    <citation type="journal article" date="2018" name="Front. Microbiol.">
        <title>Description and Comparative Genomics of Macrococcus caseolyticus subsp. hominis subsp. nov., Macrococcus goetzii sp. nov., Macrococcus epidermidis sp. nov., and Macrococcus bohemicus sp. nov., Novel Macrococci From Human Clinical Material With Virulence Potential and Suspected Uptake of Foreign DNA by Natural Transformation.</title>
        <authorList>
            <person name="Maslanova I."/>
            <person name="Wertheimer Z."/>
            <person name="Sedlacek I."/>
            <person name="Svec P."/>
            <person name="Indrakova A."/>
            <person name="Kovarovic V."/>
            <person name="Schumann P."/>
            <person name="Sproer C."/>
            <person name="Kralova S."/>
            <person name="Sedo O."/>
            <person name="Kristofova L."/>
            <person name="Vrbovska V."/>
            <person name="Fuzik T."/>
            <person name="Petras P."/>
            <person name="Zdrahal Z."/>
            <person name="Ruzickova V."/>
            <person name="Doskar J."/>
            <person name="Pantucek R."/>
        </authorList>
    </citation>
    <scope>NUCLEOTIDE SEQUENCE [LARGE SCALE GENOMIC DNA]</scope>
    <source>
        <strain evidence="6 7">CCM 4927</strain>
    </source>
</reference>
<keyword evidence="3" id="KW-0788">Thiol protease</keyword>
<dbReference type="NCBIfam" id="TIGR01076">
    <property type="entry name" value="sortase_fam"/>
    <property type="match status" value="1"/>
</dbReference>
<proteinExistence type="predicted"/>
<evidence type="ECO:0000313" key="7">
    <source>
        <dbReference type="Proteomes" id="UP000229523"/>
    </source>
</evidence>
<dbReference type="RefSeq" id="WP_099577636.1">
    <property type="nucleotide sequence ID" value="NZ_MJBI02000001.1"/>
</dbReference>
<dbReference type="CDD" id="cd06165">
    <property type="entry name" value="Sortase_A"/>
    <property type="match status" value="1"/>
</dbReference>
<keyword evidence="5" id="KW-0472">Membrane</keyword>